<dbReference type="RefSeq" id="WP_011311164.1">
    <property type="nucleotide sequence ID" value="NC_007404.1"/>
</dbReference>
<evidence type="ECO:0000256" key="7">
    <source>
        <dbReference type="ARBA" id="ARBA00022827"/>
    </source>
</evidence>
<evidence type="ECO:0000256" key="9">
    <source>
        <dbReference type="ARBA" id="ARBA00023027"/>
    </source>
</evidence>
<evidence type="ECO:0000256" key="1">
    <source>
        <dbReference type="ARBA" id="ARBA00001938"/>
    </source>
</evidence>
<dbReference type="EMBL" id="CP000116">
    <property type="protein sequence ID" value="AAZ96605.1"/>
    <property type="molecule type" value="Genomic_DNA"/>
</dbReference>
<dbReference type="InterPro" id="IPR003016">
    <property type="entry name" value="2-oxoA_DH_lipoyl-BS"/>
</dbReference>
<evidence type="ECO:0000256" key="8">
    <source>
        <dbReference type="ARBA" id="ARBA00023002"/>
    </source>
</evidence>
<dbReference type="GO" id="GO:0004148">
    <property type="term" value="F:dihydrolipoyl dehydrogenase (NADH) activity"/>
    <property type="evidence" value="ECO:0007669"/>
    <property type="project" value="TreeGrafter"/>
</dbReference>
<dbReference type="OrthoDB" id="178496at2"/>
<comment type="cofactor">
    <cofactor evidence="2">
        <name>FAD</name>
        <dbReference type="ChEBI" id="CHEBI:57692"/>
    </cofactor>
</comment>
<dbReference type="InterPro" id="IPR023213">
    <property type="entry name" value="CAT-like_dom_sf"/>
</dbReference>
<keyword evidence="8" id="KW-0560">Oxidoreductase</keyword>
<evidence type="ECO:0000259" key="14">
    <source>
        <dbReference type="PROSITE" id="PS51826"/>
    </source>
</evidence>
<evidence type="ECO:0000256" key="11">
    <source>
        <dbReference type="ARBA" id="ARBA00023284"/>
    </source>
</evidence>
<keyword evidence="12" id="KW-0808">Transferase</keyword>
<feature type="domain" description="Lipoyl-binding" evidence="13">
    <location>
        <begin position="106"/>
        <end position="181"/>
    </location>
</feature>
<dbReference type="Gene3D" id="2.40.50.100">
    <property type="match status" value="2"/>
</dbReference>
<comment type="similarity">
    <text evidence="3 12">Belongs to the 2-oxoacid dehydrogenase family.</text>
</comment>
<dbReference type="Pfam" id="PF07992">
    <property type="entry name" value="Pyr_redox_2"/>
    <property type="match status" value="1"/>
</dbReference>
<dbReference type="InterPro" id="IPR023753">
    <property type="entry name" value="FAD/NAD-binding_dom"/>
</dbReference>
<comment type="cofactor">
    <cofactor evidence="1 12">
        <name>(R)-lipoate</name>
        <dbReference type="ChEBI" id="CHEBI:83088"/>
    </cofactor>
</comment>
<dbReference type="SUPFAM" id="SSF52777">
    <property type="entry name" value="CoA-dependent acyltransferases"/>
    <property type="match status" value="1"/>
</dbReference>
<dbReference type="eggNOG" id="COG0508">
    <property type="taxonomic scope" value="Bacteria"/>
</dbReference>
<dbReference type="GO" id="GO:0006103">
    <property type="term" value="P:2-oxoglutarate metabolic process"/>
    <property type="evidence" value="ECO:0007669"/>
    <property type="project" value="TreeGrafter"/>
</dbReference>
<evidence type="ECO:0000256" key="12">
    <source>
        <dbReference type="RuleBase" id="RU003423"/>
    </source>
</evidence>
<dbReference type="Gene3D" id="3.30.390.30">
    <property type="match status" value="1"/>
</dbReference>
<evidence type="ECO:0000256" key="3">
    <source>
        <dbReference type="ARBA" id="ARBA00007317"/>
    </source>
</evidence>
<protein>
    <recommendedName>
        <fullName evidence="12">Dihydrolipoamide acetyltransferase component of pyruvate dehydrogenase complex</fullName>
        <ecNumber evidence="12">2.3.1.-</ecNumber>
    </recommendedName>
</protein>
<keyword evidence="6 12" id="KW-0450">Lipoyl</keyword>
<dbReference type="PRINTS" id="PR00411">
    <property type="entry name" value="PNDRDTASEI"/>
</dbReference>
<dbReference type="AlphaFoldDB" id="Q3SL16"/>
<evidence type="ECO:0000256" key="2">
    <source>
        <dbReference type="ARBA" id="ARBA00001974"/>
    </source>
</evidence>
<dbReference type="PROSITE" id="PS00189">
    <property type="entry name" value="LIPOYL"/>
    <property type="match status" value="2"/>
</dbReference>
<feature type="domain" description="Peripheral subunit-binding (PSBD)" evidence="14">
    <location>
        <begin position="243"/>
        <end position="280"/>
    </location>
</feature>
<dbReference type="Gene3D" id="3.30.559.10">
    <property type="entry name" value="Chloramphenicol acetyltransferase-like domain"/>
    <property type="match status" value="1"/>
</dbReference>
<sequence length="998" mass="104865">MNHYAITMPQLSDTMTEGVVVTWEKQPGDRVERGDIVATVETDKAIMDVEVFKAGYLAGPLADVGATIAVGAALGYITDTAGDVAIAADEVVAEQAQTEMIPHHAGTPIVMPQLSDTMTEGVVVTWEKQPGEAIKRGDIVATVETDKAIMDVEVFQEGFLSGPIADIGSVVEVGHPMAFIVDDAAKANDTGVTISADHKVKDTHKVAPPAADKPAHLPIPKTAPSQVAAAGNAVPVPRPQGRQASPYARKVAAQLGVNLTGLAGSGPSGVLVAADVARARPSMQEVAHALPQVDVPGQGRPMTSMEKAVSHAMTASLTLPTFNVTVNIDTAALTAATKAKKVSVTVAIAKACSVAMAKFPRMNWAYQPVDKLVERANHDFGVAVMSNDGGLVVPILHGVEKKSLEALQGDWTGLVERARVRKLAPPEYSNPTFTISNMGMLGVSHFTAIPTPGISAILAIAANGPQGTPFTITGDHRVLNGADVALYLTTLKQTIEAPDAWLSGGTAAETAGAAATTSAPVSPIPEGNWDVQVVVVGGGPGGEDCARDLADHGVKVMMVNNEPFPGGECLWRGCIPSKAWRAAADNIRNRAHDAEMGVDGTANPKLNWAQVEKHRRWVQTSRGEMALKADKGMKIDVREGYGEFVDAHTLKITPPEGEAYTVSFGAAVIATGAPAFVPPIPGARENLATGGVVTSDTIWNLANPPKKLGIVGGGVIGVEMAQIFRDFGTEVLMLERHDRILAEIEEEIGKVLIASLEKEITVVTSADIREVGGKPGKMTLRYADKEGAESTFDCDVVLMATGKRPDTSRLNLDKVGVALDGAAIKVDARCCTSTPNIYAVGDVIGGYMLAHTAATQGRVAASNLLGHASEYDQDRDCGVTFSRPQAGFVGLSVAQAKAKGIDAVEAKMPMSIDAKAMITGETEGMIKLVADKTTGRIIGVHYLADHTDTLIGTGVMMVAGEMTLTQVAKAIFPHPTQTELFGELARRLLNRLRRTAKK</sequence>
<dbReference type="PROSITE" id="PS00076">
    <property type="entry name" value="PYRIDINE_REDOX_1"/>
    <property type="match status" value="1"/>
</dbReference>
<dbReference type="Pfam" id="PF00198">
    <property type="entry name" value="2-oxoacid_dh"/>
    <property type="match status" value="1"/>
</dbReference>
<proteinExistence type="inferred from homology"/>
<keyword evidence="7" id="KW-0274">FAD</keyword>
<keyword evidence="11" id="KW-0676">Redox-active center</keyword>
<dbReference type="SUPFAM" id="SSF55424">
    <property type="entry name" value="FAD/NAD-linked reductases, dimerisation (C-terminal) domain"/>
    <property type="match status" value="1"/>
</dbReference>
<evidence type="ECO:0000256" key="10">
    <source>
        <dbReference type="ARBA" id="ARBA00023157"/>
    </source>
</evidence>
<dbReference type="Gene3D" id="4.10.320.10">
    <property type="entry name" value="E3-binding domain"/>
    <property type="match status" value="1"/>
</dbReference>
<dbReference type="Pfam" id="PF02852">
    <property type="entry name" value="Pyr_redox_dim"/>
    <property type="match status" value="1"/>
</dbReference>
<dbReference type="InterPro" id="IPR011053">
    <property type="entry name" value="Single_hybrid_motif"/>
</dbReference>
<evidence type="ECO:0000256" key="5">
    <source>
        <dbReference type="ARBA" id="ARBA00022630"/>
    </source>
</evidence>
<evidence type="ECO:0000259" key="13">
    <source>
        <dbReference type="PROSITE" id="PS50968"/>
    </source>
</evidence>
<dbReference type="GO" id="GO:0050660">
    <property type="term" value="F:flavin adenine dinucleotide binding"/>
    <property type="evidence" value="ECO:0007669"/>
    <property type="project" value="TreeGrafter"/>
</dbReference>
<gene>
    <name evidence="15" type="ordered locus">Tbd_0652</name>
</gene>
<dbReference type="HOGENOM" id="CLU_300138_0_0_4"/>
<dbReference type="InterPro" id="IPR001078">
    <property type="entry name" value="2-oxoacid_DH_actylTfrase"/>
</dbReference>
<keyword evidence="16" id="KW-1185">Reference proteome</keyword>
<dbReference type="InterPro" id="IPR012999">
    <property type="entry name" value="Pyr_OxRdtase_I_AS"/>
</dbReference>
<accession>Q3SL16</accession>
<comment type="similarity">
    <text evidence="4">Belongs to the class-I pyridine nucleotide-disulfide oxidoreductase family.</text>
</comment>
<dbReference type="PROSITE" id="PS50968">
    <property type="entry name" value="BIOTINYL_LIPOYL"/>
    <property type="match status" value="2"/>
</dbReference>
<dbReference type="KEGG" id="tbd:Tbd_0652"/>
<dbReference type="PRINTS" id="PR00368">
    <property type="entry name" value="FADPNR"/>
</dbReference>
<dbReference type="CDD" id="cd06849">
    <property type="entry name" value="lipoyl_domain"/>
    <property type="match status" value="2"/>
</dbReference>
<evidence type="ECO:0000313" key="15">
    <source>
        <dbReference type="EMBL" id="AAZ96605.1"/>
    </source>
</evidence>
<keyword evidence="10" id="KW-1015">Disulfide bond</keyword>
<dbReference type="GO" id="GO:0016746">
    <property type="term" value="F:acyltransferase activity"/>
    <property type="evidence" value="ECO:0007669"/>
    <property type="project" value="UniProtKB-KW"/>
</dbReference>
<dbReference type="InterPro" id="IPR004099">
    <property type="entry name" value="Pyr_nucl-diS_OxRdtase_dimer"/>
</dbReference>
<feature type="domain" description="Lipoyl-binding" evidence="13">
    <location>
        <begin position="3"/>
        <end position="78"/>
    </location>
</feature>
<dbReference type="PANTHER" id="PTHR22912:SF151">
    <property type="entry name" value="DIHYDROLIPOYL DEHYDROGENASE, MITOCHONDRIAL"/>
    <property type="match status" value="1"/>
</dbReference>
<name>Q3SL16_THIDA</name>
<organism evidence="15 16">
    <name type="scientific">Thiobacillus denitrificans (strain ATCC 25259 / T1)</name>
    <dbReference type="NCBI Taxonomy" id="292415"/>
    <lineage>
        <taxon>Bacteria</taxon>
        <taxon>Pseudomonadati</taxon>
        <taxon>Pseudomonadota</taxon>
        <taxon>Betaproteobacteria</taxon>
        <taxon>Nitrosomonadales</taxon>
        <taxon>Thiobacillaceae</taxon>
        <taxon>Thiobacillus</taxon>
    </lineage>
</organism>
<reference evidence="15 16" key="1">
    <citation type="journal article" date="2006" name="J. Bacteriol.">
        <title>The genome sequence of the obligately chemolithoautotrophic, facultatively anaerobic bacterium Thiobacillus denitrificans.</title>
        <authorList>
            <person name="Beller H.R."/>
            <person name="Chain P.S."/>
            <person name="Letain T.E."/>
            <person name="Chakicherla A."/>
            <person name="Larimer F.W."/>
            <person name="Richardson P.M."/>
            <person name="Coleman M.A."/>
            <person name="Wood A.P."/>
            <person name="Kelly D.P."/>
        </authorList>
    </citation>
    <scope>NUCLEOTIDE SEQUENCE [LARGE SCALE GENOMIC DNA]</scope>
    <source>
        <strain evidence="15 16">ATCC 25259</strain>
    </source>
</reference>
<dbReference type="InterPro" id="IPR000089">
    <property type="entry name" value="Biotin_lipoyl"/>
</dbReference>
<dbReference type="InterPro" id="IPR036625">
    <property type="entry name" value="E3-bd_dom_sf"/>
</dbReference>
<dbReference type="Proteomes" id="UP000008291">
    <property type="component" value="Chromosome"/>
</dbReference>
<dbReference type="InterPro" id="IPR004167">
    <property type="entry name" value="PSBD"/>
</dbReference>
<dbReference type="InterPro" id="IPR050151">
    <property type="entry name" value="Class-I_Pyr_Nuc-Dis_Oxidored"/>
</dbReference>
<dbReference type="InterPro" id="IPR036188">
    <property type="entry name" value="FAD/NAD-bd_sf"/>
</dbReference>
<evidence type="ECO:0000313" key="16">
    <source>
        <dbReference type="Proteomes" id="UP000008291"/>
    </source>
</evidence>
<dbReference type="Pfam" id="PF00364">
    <property type="entry name" value="Biotin_lipoyl"/>
    <property type="match status" value="2"/>
</dbReference>
<dbReference type="PROSITE" id="PS51826">
    <property type="entry name" value="PSBD"/>
    <property type="match status" value="1"/>
</dbReference>
<evidence type="ECO:0000256" key="6">
    <source>
        <dbReference type="ARBA" id="ARBA00022823"/>
    </source>
</evidence>
<dbReference type="EC" id="2.3.1.-" evidence="12"/>
<keyword evidence="12" id="KW-0012">Acyltransferase</keyword>
<dbReference type="Pfam" id="PF02817">
    <property type="entry name" value="E3_binding"/>
    <property type="match status" value="1"/>
</dbReference>
<evidence type="ECO:0000256" key="4">
    <source>
        <dbReference type="ARBA" id="ARBA00007532"/>
    </source>
</evidence>
<dbReference type="STRING" id="292415.Tbd_0652"/>
<keyword evidence="9" id="KW-0520">NAD</keyword>
<dbReference type="PANTHER" id="PTHR22912">
    <property type="entry name" value="DISULFIDE OXIDOREDUCTASE"/>
    <property type="match status" value="1"/>
</dbReference>
<keyword evidence="15" id="KW-0670">Pyruvate</keyword>
<dbReference type="InterPro" id="IPR016156">
    <property type="entry name" value="FAD/NAD-linked_Rdtase_dimer_sf"/>
</dbReference>
<keyword evidence="5" id="KW-0285">Flavoprotein</keyword>
<dbReference type="Gene3D" id="3.50.50.60">
    <property type="entry name" value="FAD/NAD(P)-binding domain"/>
    <property type="match status" value="2"/>
</dbReference>
<dbReference type="SUPFAM" id="SSF51905">
    <property type="entry name" value="FAD/NAD(P)-binding domain"/>
    <property type="match status" value="1"/>
</dbReference>
<dbReference type="SUPFAM" id="SSF47005">
    <property type="entry name" value="Peripheral subunit-binding domain of 2-oxo acid dehydrogenase complex"/>
    <property type="match status" value="1"/>
</dbReference>
<dbReference type="SUPFAM" id="SSF51230">
    <property type="entry name" value="Single hybrid motif"/>
    <property type="match status" value="2"/>
</dbReference>
<dbReference type="eggNOG" id="COG1249">
    <property type="taxonomic scope" value="Bacteria"/>
</dbReference>